<feature type="compositionally biased region" description="Basic residues" evidence="1">
    <location>
        <begin position="99"/>
        <end position="108"/>
    </location>
</feature>
<protein>
    <submittedName>
        <fullName evidence="2">Uncharacterized protein</fullName>
    </submittedName>
</protein>
<organism evidence="2 3">
    <name type="scientific">Knipowitschia caucasica</name>
    <name type="common">Caucasian dwarf goby</name>
    <name type="synonym">Pomatoschistus caucasicus</name>
    <dbReference type="NCBI Taxonomy" id="637954"/>
    <lineage>
        <taxon>Eukaryota</taxon>
        <taxon>Metazoa</taxon>
        <taxon>Chordata</taxon>
        <taxon>Craniata</taxon>
        <taxon>Vertebrata</taxon>
        <taxon>Euteleostomi</taxon>
        <taxon>Actinopterygii</taxon>
        <taxon>Neopterygii</taxon>
        <taxon>Teleostei</taxon>
        <taxon>Neoteleostei</taxon>
        <taxon>Acanthomorphata</taxon>
        <taxon>Gobiaria</taxon>
        <taxon>Gobiiformes</taxon>
        <taxon>Gobioidei</taxon>
        <taxon>Gobiidae</taxon>
        <taxon>Gobiinae</taxon>
        <taxon>Knipowitschia</taxon>
    </lineage>
</organism>
<keyword evidence="3" id="KW-1185">Reference proteome</keyword>
<name>A0AAV2LTJ8_KNICA</name>
<dbReference type="Proteomes" id="UP001497482">
    <property type="component" value="Chromosome 4"/>
</dbReference>
<feature type="compositionally biased region" description="Basic and acidic residues" evidence="1">
    <location>
        <begin position="123"/>
        <end position="133"/>
    </location>
</feature>
<evidence type="ECO:0000256" key="1">
    <source>
        <dbReference type="SAM" id="MobiDB-lite"/>
    </source>
</evidence>
<accession>A0AAV2LTJ8</accession>
<evidence type="ECO:0000313" key="3">
    <source>
        <dbReference type="Proteomes" id="UP001497482"/>
    </source>
</evidence>
<gene>
    <name evidence="2" type="ORF">KC01_LOCUS31018</name>
</gene>
<feature type="region of interest" description="Disordered" evidence="1">
    <location>
        <begin position="99"/>
        <end position="134"/>
    </location>
</feature>
<evidence type="ECO:0000313" key="2">
    <source>
        <dbReference type="EMBL" id="CAL1603324.1"/>
    </source>
</evidence>
<feature type="compositionally biased region" description="Basic and acidic residues" evidence="1">
    <location>
        <begin position="37"/>
        <end position="65"/>
    </location>
</feature>
<proteinExistence type="predicted"/>
<dbReference type="EMBL" id="OZ035826">
    <property type="protein sequence ID" value="CAL1603324.1"/>
    <property type="molecule type" value="Genomic_DNA"/>
</dbReference>
<reference evidence="2 3" key="1">
    <citation type="submission" date="2024-04" db="EMBL/GenBank/DDBJ databases">
        <authorList>
            <person name="Waldvogel A.-M."/>
            <person name="Schoenle A."/>
        </authorList>
    </citation>
    <scope>NUCLEOTIDE SEQUENCE [LARGE SCALE GENOMIC DNA]</scope>
</reference>
<feature type="region of interest" description="Disordered" evidence="1">
    <location>
        <begin position="36"/>
        <end position="66"/>
    </location>
</feature>
<sequence>MNRENPPPQTVRERADILVDIAELYWRSTPALGAKIAESDKRKARYRGKDDKPWQTSRKIPDKKPRGGLSAWIQVSTWAAVKGALCGLQLRHSRQRLKAARHQSRSSRRCPDHTDMRWGGGEGGRRGREEREGGGALRSFSRLPAVGIRLLLLLRHKNTSFVSQSIRSINMRYSSRTSQASQTGVLGGLWK</sequence>
<dbReference type="AlphaFoldDB" id="A0AAV2LTJ8"/>